<name>A0ABX7LP20_9CAUL</name>
<dbReference type="EMBL" id="CP070968">
    <property type="protein sequence ID" value="QSF53992.1"/>
    <property type="molecule type" value="Genomic_DNA"/>
</dbReference>
<accession>A0ABX7LP20</accession>
<evidence type="ECO:0000259" key="1">
    <source>
        <dbReference type="Pfam" id="PF09356"/>
    </source>
</evidence>
<dbReference type="Proteomes" id="UP000662957">
    <property type="component" value="Chromosome"/>
</dbReference>
<dbReference type="Pfam" id="PF09931">
    <property type="entry name" value="Phage_phiJL001_Gp84_N"/>
    <property type="match status" value="1"/>
</dbReference>
<dbReference type="NCBIfam" id="TIGR02218">
    <property type="entry name" value="phg_TIGR02218"/>
    <property type="match status" value="1"/>
</dbReference>
<feature type="domain" description="Bacteriophage phiJL001 Gp84 C-terminal" evidence="1">
    <location>
        <begin position="183"/>
        <end position="210"/>
    </location>
</feature>
<dbReference type="InterPro" id="IPR018964">
    <property type="entry name" value="Phage_phiJL001_Gp84_C"/>
</dbReference>
<dbReference type="RefSeq" id="WP_205681577.1">
    <property type="nucleotide sequence ID" value="NZ_CP070968.1"/>
</dbReference>
<organism evidence="2 3">
    <name type="scientific">Brevundimonas fontaquae</name>
    <dbReference type="NCBI Taxonomy" id="2813778"/>
    <lineage>
        <taxon>Bacteria</taxon>
        <taxon>Pseudomonadati</taxon>
        <taxon>Pseudomonadota</taxon>
        <taxon>Alphaproteobacteria</taxon>
        <taxon>Caulobacterales</taxon>
        <taxon>Caulobacteraceae</taxon>
        <taxon>Brevundimonas</taxon>
    </lineage>
</organism>
<gene>
    <name evidence="2" type="ORF">JX001_14735</name>
</gene>
<sequence>MRDIPNEMTARIESGAATLCHVWRLQRADGVVMGFTDHDRDLVLDGVVCRAASGWTAGAGESAVGLAAGSVSAAGVLDDAAITEADVAAGLFDAATVELWRVDWARPDLKVRLWSVALAKIRRQGSLSRYRPAGCLSAGGFVAELEGRLAKLEQVVGRTYGRMCDARLGDQRCGVAEPAGRVCDKRWNTCVGRFGNGANFRGFPDVPGDDFLTAYPAGSARNDGGSRR</sequence>
<evidence type="ECO:0000313" key="2">
    <source>
        <dbReference type="EMBL" id="QSF53992.1"/>
    </source>
</evidence>
<dbReference type="Pfam" id="PF09356">
    <property type="entry name" value="Phage_BR0599"/>
    <property type="match status" value="1"/>
</dbReference>
<proteinExistence type="predicted"/>
<keyword evidence="3" id="KW-1185">Reference proteome</keyword>
<dbReference type="InterPro" id="IPR011928">
    <property type="entry name" value="Phage_phiJL001_Gp84"/>
</dbReference>
<reference evidence="2 3" key="1">
    <citation type="submission" date="2021-02" db="EMBL/GenBank/DDBJ databases">
        <title>Brevundimonas sp. CS1 genome sequence.</title>
        <authorList>
            <person name="Lee K."/>
            <person name="Choi Y.-J."/>
            <person name="Son H.-R."/>
        </authorList>
    </citation>
    <scope>NUCLEOTIDE SEQUENCE [LARGE SCALE GENOMIC DNA]</scope>
    <source>
        <strain evidence="2 3">CS1</strain>
    </source>
</reference>
<evidence type="ECO:0000313" key="3">
    <source>
        <dbReference type="Proteomes" id="UP000662957"/>
    </source>
</evidence>
<protein>
    <submittedName>
        <fullName evidence="2">DUF2163 domain-containing protein</fullName>
    </submittedName>
</protein>